<dbReference type="PROSITE" id="PS51101">
    <property type="entry name" value="PTS_EIIB_TYPE_4"/>
    <property type="match status" value="1"/>
</dbReference>
<keyword evidence="10" id="KW-1185">Reference proteome</keyword>
<comment type="caution">
    <text evidence="9">The sequence shown here is derived from an EMBL/GenBank/DDBJ whole genome shotgun (WGS) entry which is preliminary data.</text>
</comment>
<protein>
    <submittedName>
        <fullName evidence="9">PTS mannose/fructose/sorbose transporter subunit IIB</fullName>
    </submittedName>
</protein>
<dbReference type="GO" id="GO:0005737">
    <property type="term" value="C:cytoplasm"/>
    <property type="evidence" value="ECO:0007669"/>
    <property type="project" value="UniProtKB-SubCell"/>
</dbReference>
<evidence type="ECO:0000256" key="6">
    <source>
        <dbReference type="ARBA" id="ARBA00022683"/>
    </source>
</evidence>
<feature type="domain" description="PTS EIIB type-4" evidence="8">
    <location>
        <begin position="1"/>
        <end position="156"/>
    </location>
</feature>
<evidence type="ECO:0000259" key="8">
    <source>
        <dbReference type="PROSITE" id="PS51101"/>
    </source>
</evidence>
<evidence type="ECO:0000313" key="9">
    <source>
        <dbReference type="EMBL" id="OUQ36247.1"/>
    </source>
</evidence>
<evidence type="ECO:0000256" key="4">
    <source>
        <dbReference type="ARBA" id="ARBA00022597"/>
    </source>
</evidence>
<dbReference type="Gene3D" id="3.40.35.10">
    <property type="entry name" value="Phosphotransferase system, sorbose subfamily IIB component"/>
    <property type="match status" value="1"/>
</dbReference>
<dbReference type="AlphaFoldDB" id="A0A1Y4T230"/>
<dbReference type="GO" id="GO:0008982">
    <property type="term" value="F:protein-N(PI)-phosphohistidine-sugar phosphotransferase activity"/>
    <property type="evidence" value="ECO:0007669"/>
    <property type="project" value="InterPro"/>
</dbReference>
<sequence length="156" mass="17916">MIKAVRVDHRLVHGQVAFTWTHYLAVSRIIVIDDKAANDEFQKMALNMSKPAGVKLNIFTVEKALSKMPKVEELKDTIFIIFGCTKDAARFIQQYPKIKEINYGGIAKKEGSKLYSDVVYLNDEEVEDSKKIMDCGTHIFMQQLPSTKREELKFEK</sequence>
<dbReference type="InterPro" id="IPR004720">
    <property type="entry name" value="PTS_IIB_sorbose-sp"/>
</dbReference>
<name>A0A1Y4T230_9FIRM</name>
<dbReference type="Pfam" id="PF03830">
    <property type="entry name" value="PTSIIB_sorb"/>
    <property type="match status" value="1"/>
</dbReference>
<dbReference type="Proteomes" id="UP000195305">
    <property type="component" value="Unassembled WGS sequence"/>
</dbReference>
<keyword evidence="4" id="KW-0762">Sugar transport</keyword>
<keyword evidence="3" id="KW-0963">Cytoplasm</keyword>
<reference evidence="9 10" key="1">
    <citation type="journal article" date="2018" name="BMC Genomics">
        <title>Whole genome sequencing and function prediction of 133 gut anaerobes isolated from chicken caecum in pure cultures.</title>
        <authorList>
            <person name="Medvecky M."/>
            <person name="Cejkova D."/>
            <person name="Polansky O."/>
            <person name="Karasova D."/>
            <person name="Kubasova T."/>
            <person name="Cizek A."/>
            <person name="Rychlik I."/>
        </authorList>
    </citation>
    <scope>NUCLEOTIDE SEQUENCE [LARGE SCALE GENOMIC DNA]</scope>
    <source>
        <strain evidence="9 10">An13</strain>
    </source>
</reference>
<dbReference type="GO" id="GO:0009401">
    <property type="term" value="P:phosphoenolpyruvate-dependent sugar phosphotransferase system"/>
    <property type="evidence" value="ECO:0007669"/>
    <property type="project" value="UniProtKB-KW"/>
</dbReference>
<evidence type="ECO:0000256" key="3">
    <source>
        <dbReference type="ARBA" id="ARBA00022490"/>
    </source>
</evidence>
<dbReference type="SUPFAM" id="SSF52728">
    <property type="entry name" value="PTS IIb component"/>
    <property type="match status" value="1"/>
</dbReference>
<keyword evidence="6" id="KW-0598">Phosphotransferase system</keyword>
<evidence type="ECO:0000256" key="5">
    <source>
        <dbReference type="ARBA" id="ARBA00022679"/>
    </source>
</evidence>
<dbReference type="GO" id="GO:0016301">
    <property type="term" value="F:kinase activity"/>
    <property type="evidence" value="ECO:0007669"/>
    <property type="project" value="UniProtKB-KW"/>
</dbReference>
<dbReference type="RefSeq" id="WP_087357055.1">
    <property type="nucleotide sequence ID" value="NZ_JACJKO010000018.1"/>
</dbReference>
<dbReference type="OrthoDB" id="9788818at2"/>
<dbReference type="EMBL" id="NFLJ01000003">
    <property type="protein sequence ID" value="OUQ36247.1"/>
    <property type="molecule type" value="Genomic_DNA"/>
</dbReference>
<proteinExistence type="predicted"/>
<keyword evidence="2" id="KW-0813">Transport</keyword>
<dbReference type="InterPro" id="IPR036667">
    <property type="entry name" value="PTS_IIB_sorbose-sp_sf"/>
</dbReference>
<organism evidence="9 10">
    <name type="scientific">Massilimicrobiota timonensis</name>
    <dbReference type="NCBI Taxonomy" id="1776392"/>
    <lineage>
        <taxon>Bacteria</taxon>
        <taxon>Bacillati</taxon>
        <taxon>Bacillota</taxon>
        <taxon>Erysipelotrichia</taxon>
        <taxon>Erysipelotrichales</taxon>
        <taxon>Erysipelotrichaceae</taxon>
        <taxon>Massilimicrobiota</taxon>
    </lineage>
</organism>
<keyword evidence="5" id="KW-0808">Transferase</keyword>
<accession>A0A1Y4T230</accession>
<evidence type="ECO:0000313" key="10">
    <source>
        <dbReference type="Proteomes" id="UP000195305"/>
    </source>
</evidence>
<evidence type="ECO:0000256" key="1">
    <source>
        <dbReference type="ARBA" id="ARBA00004496"/>
    </source>
</evidence>
<comment type="subcellular location">
    <subcellularLocation>
        <location evidence="1">Cytoplasm</location>
    </subcellularLocation>
</comment>
<evidence type="ECO:0000256" key="2">
    <source>
        <dbReference type="ARBA" id="ARBA00022448"/>
    </source>
</evidence>
<evidence type="ECO:0000256" key="7">
    <source>
        <dbReference type="ARBA" id="ARBA00022777"/>
    </source>
</evidence>
<keyword evidence="7" id="KW-0418">Kinase</keyword>
<gene>
    <name evidence="9" type="ORF">B5E75_01610</name>
</gene>